<evidence type="ECO:0000259" key="1">
    <source>
        <dbReference type="Pfam" id="PF13460"/>
    </source>
</evidence>
<feature type="domain" description="NAD(P)-binding" evidence="1">
    <location>
        <begin position="6"/>
        <end position="170"/>
    </location>
</feature>
<evidence type="ECO:0000313" key="3">
    <source>
        <dbReference type="Proteomes" id="UP001551695"/>
    </source>
</evidence>
<protein>
    <submittedName>
        <fullName evidence="2">NAD(P)H-binding protein</fullName>
    </submittedName>
</protein>
<organism evidence="2 3">
    <name type="scientific">Nocardia aurea</name>
    <dbReference type="NCBI Taxonomy" id="2144174"/>
    <lineage>
        <taxon>Bacteria</taxon>
        <taxon>Bacillati</taxon>
        <taxon>Actinomycetota</taxon>
        <taxon>Actinomycetes</taxon>
        <taxon>Mycobacteriales</taxon>
        <taxon>Nocardiaceae</taxon>
        <taxon>Nocardia</taxon>
    </lineage>
</organism>
<reference evidence="2 3" key="1">
    <citation type="submission" date="2024-06" db="EMBL/GenBank/DDBJ databases">
        <title>The Natural Products Discovery Center: Release of the First 8490 Sequenced Strains for Exploring Actinobacteria Biosynthetic Diversity.</title>
        <authorList>
            <person name="Kalkreuter E."/>
            <person name="Kautsar S.A."/>
            <person name="Yang D."/>
            <person name="Bader C.D."/>
            <person name="Teijaro C.N."/>
            <person name="Fluegel L."/>
            <person name="Davis C.M."/>
            <person name="Simpson J.R."/>
            <person name="Lauterbach L."/>
            <person name="Steele A.D."/>
            <person name="Gui C."/>
            <person name="Meng S."/>
            <person name="Li G."/>
            <person name="Viehrig K."/>
            <person name="Ye F."/>
            <person name="Su P."/>
            <person name="Kiefer A.F."/>
            <person name="Nichols A."/>
            <person name="Cepeda A.J."/>
            <person name="Yan W."/>
            <person name="Fan B."/>
            <person name="Jiang Y."/>
            <person name="Adhikari A."/>
            <person name="Zheng C.-J."/>
            <person name="Schuster L."/>
            <person name="Cowan T.M."/>
            <person name="Smanski M.J."/>
            <person name="Chevrette M.G."/>
            <person name="De Carvalho L.P.S."/>
            <person name="Shen B."/>
        </authorList>
    </citation>
    <scope>NUCLEOTIDE SEQUENCE [LARGE SCALE GENOMIC DNA]</scope>
    <source>
        <strain evidence="2 3">NPDC050403</strain>
    </source>
</reference>
<dbReference type="Pfam" id="PF13460">
    <property type="entry name" value="NAD_binding_10"/>
    <property type="match status" value="1"/>
</dbReference>
<dbReference type="Proteomes" id="UP001551695">
    <property type="component" value="Unassembled WGS sequence"/>
</dbReference>
<name>A0ABV3FTF6_9NOCA</name>
<dbReference type="SUPFAM" id="SSF51735">
    <property type="entry name" value="NAD(P)-binding Rossmann-fold domains"/>
    <property type="match status" value="1"/>
</dbReference>
<gene>
    <name evidence="2" type="ORF">AB0I48_13505</name>
</gene>
<dbReference type="Gene3D" id="3.90.25.10">
    <property type="entry name" value="UDP-galactose 4-epimerase, domain 1"/>
    <property type="match status" value="1"/>
</dbReference>
<evidence type="ECO:0000313" key="2">
    <source>
        <dbReference type="EMBL" id="MEV0708575.1"/>
    </source>
</evidence>
<dbReference type="PANTHER" id="PTHR43162:SF1">
    <property type="entry name" value="PRESTALK A DIFFERENTIATION PROTEIN A"/>
    <property type="match status" value="1"/>
</dbReference>
<keyword evidence="3" id="KW-1185">Reference proteome</keyword>
<dbReference type="EMBL" id="JBFAKC010000005">
    <property type="protein sequence ID" value="MEV0708575.1"/>
    <property type="molecule type" value="Genomic_DNA"/>
</dbReference>
<dbReference type="InterPro" id="IPR016040">
    <property type="entry name" value="NAD(P)-bd_dom"/>
</dbReference>
<dbReference type="Gene3D" id="3.40.50.720">
    <property type="entry name" value="NAD(P)-binding Rossmann-like Domain"/>
    <property type="match status" value="1"/>
</dbReference>
<accession>A0ABV3FTF6</accession>
<sequence>MIVVTGATGNVGQPLVRALVDAGKRVAAISRSVTSADVPDGVAIRRVDLARREDLGSAFDGAEALFLLTSGDFVSDGGDIEAVVKAARGAGVDRVVLLSSLGVGTGTHGTDMEDAVERAGVEWTMLRPGGFASNARQWAGTVRAERMIAAPFGSVGLPVIDPADIAAVAAVTLLEDGHGGRAYDLTGPELISPRQQAADIGAALAEPVRFVELSRAQAKARMVEFMPEPIVENTLDILGSPKPGEQRVSPDVERLLGRAPGTFAEWAARNVAAFR</sequence>
<comment type="caution">
    <text evidence="2">The sequence shown here is derived from an EMBL/GenBank/DDBJ whole genome shotgun (WGS) entry which is preliminary data.</text>
</comment>
<dbReference type="InterPro" id="IPR051604">
    <property type="entry name" value="Ergot_Alk_Oxidoreductase"/>
</dbReference>
<dbReference type="RefSeq" id="WP_357783450.1">
    <property type="nucleotide sequence ID" value="NZ_JBFAKC010000005.1"/>
</dbReference>
<dbReference type="PANTHER" id="PTHR43162">
    <property type="match status" value="1"/>
</dbReference>
<proteinExistence type="predicted"/>
<dbReference type="InterPro" id="IPR036291">
    <property type="entry name" value="NAD(P)-bd_dom_sf"/>
</dbReference>